<keyword evidence="1" id="KW-0472">Membrane</keyword>
<dbReference type="OrthoDB" id="2261774at2759"/>
<evidence type="ECO:0000256" key="1">
    <source>
        <dbReference type="SAM" id="Phobius"/>
    </source>
</evidence>
<name>A0A0C9LPN2_9FUNG</name>
<feature type="signal peptide" evidence="2">
    <location>
        <begin position="1"/>
        <end position="19"/>
    </location>
</feature>
<proteinExistence type="predicted"/>
<keyword evidence="1" id="KW-0812">Transmembrane</keyword>
<gene>
    <name evidence="3" type="ORF">MAM1_0003c00346</name>
</gene>
<keyword evidence="2" id="KW-0732">Signal</keyword>
<protein>
    <submittedName>
        <fullName evidence="3">Uncharacterized protein</fullName>
    </submittedName>
</protein>
<evidence type="ECO:0000313" key="4">
    <source>
        <dbReference type="Proteomes" id="UP000053815"/>
    </source>
</evidence>
<reference evidence="3" key="1">
    <citation type="submission" date="2014-09" db="EMBL/GenBank/DDBJ databases">
        <title>Draft genome sequence of an oleaginous Mucoromycotina fungus Mucor ambiguus NBRC6742.</title>
        <authorList>
            <person name="Takeda I."/>
            <person name="Yamane N."/>
            <person name="Morita T."/>
            <person name="Tamano K."/>
            <person name="Machida M."/>
            <person name="Baker S."/>
            <person name="Koike H."/>
        </authorList>
    </citation>
    <scope>NUCLEOTIDE SEQUENCE</scope>
    <source>
        <strain evidence="3">NBRC 6742</strain>
    </source>
</reference>
<keyword evidence="1" id="KW-1133">Transmembrane helix</keyword>
<sequence>MYLIFWVLAILICTFEAAAYEQHCIDPANCQFYPVHGCYASDNGLVCKNRIPITDELINYVDFRGPKVMDVYDLELIGNCSSMSYCDKHTKTCQPKQPLDSPCQYNMQCYFGIDGIPGHCSNNTCSIREDIPQYYYNTPRWTMGDQWQSAVVAVLITGAVAIGLLIGRAQVKKLVSKFKEMMEKWQNPDTSVPTSMPFVATEEAWNQHHNQQKRWWKQVPGMNWVYSRLKRGGDNDQYYQLDNRGEEPPPYRAD</sequence>
<organism evidence="3">
    <name type="scientific">Mucor ambiguus</name>
    <dbReference type="NCBI Taxonomy" id="91626"/>
    <lineage>
        <taxon>Eukaryota</taxon>
        <taxon>Fungi</taxon>
        <taxon>Fungi incertae sedis</taxon>
        <taxon>Mucoromycota</taxon>
        <taxon>Mucoromycotina</taxon>
        <taxon>Mucoromycetes</taxon>
        <taxon>Mucorales</taxon>
        <taxon>Mucorineae</taxon>
        <taxon>Mucoraceae</taxon>
        <taxon>Mucor</taxon>
    </lineage>
</organism>
<evidence type="ECO:0000313" key="3">
    <source>
        <dbReference type="EMBL" id="GAN00920.1"/>
    </source>
</evidence>
<feature type="transmembrane region" description="Helical" evidence="1">
    <location>
        <begin position="147"/>
        <end position="167"/>
    </location>
</feature>
<keyword evidence="4" id="KW-1185">Reference proteome</keyword>
<accession>A0A0C9LPN2</accession>
<dbReference type="AlphaFoldDB" id="A0A0C9LPN2"/>
<dbReference type="EMBL" id="DF836292">
    <property type="protein sequence ID" value="GAN00920.1"/>
    <property type="molecule type" value="Genomic_DNA"/>
</dbReference>
<feature type="chain" id="PRO_5002199024" evidence="2">
    <location>
        <begin position="20"/>
        <end position="254"/>
    </location>
</feature>
<dbReference type="Proteomes" id="UP000053815">
    <property type="component" value="Unassembled WGS sequence"/>
</dbReference>
<evidence type="ECO:0000256" key="2">
    <source>
        <dbReference type="SAM" id="SignalP"/>
    </source>
</evidence>